<proteinExistence type="predicted"/>
<gene>
    <name evidence="2" type="ORF">ERS852520_00280</name>
</gene>
<dbReference type="Pfam" id="PF13274">
    <property type="entry name" value="SocA_Panacea"/>
    <property type="match status" value="1"/>
</dbReference>
<dbReference type="RefSeq" id="WP_055159069.1">
    <property type="nucleotide sequence ID" value="NZ_CZAU01000002.1"/>
</dbReference>
<accession>A0A174JGR9</accession>
<protein>
    <submittedName>
        <fullName evidence="2">Uncharacterized phage-associated protein</fullName>
    </submittedName>
</protein>
<evidence type="ECO:0000313" key="2">
    <source>
        <dbReference type="EMBL" id="CUO96309.1"/>
    </source>
</evidence>
<dbReference type="EMBL" id="CZAU01000002">
    <property type="protein sequence ID" value="CUO96309.1"/>
    <property type="molecule type" value="Genomic_DNA"/>
</dbReference>
<organism evidence="2 3">
    <name type="scientific">Anaerostipes hadrus</name>
    <dbReference type="NCBI Taxonomy" id="649756"/>
    <lineage>
        <taxon>Bacteria</taxon>
        <taxon>Bacillati</taxon>
        <taxon>Bacillota</taxon>
        <taxon>Clostridia</taxon>
        <taxon>Lachnospirales</taxon>
        <taxon>Lachnospiraceae</taxon>
        <taxon>Anaerostipes</taxon>
    </lineage>
</organism>
<evidence type="ECO:0000259" key="1">
    <source>
        <dbReference type="Pfam" id="PF13274"/>
    </source>
</evidence>
<feature type="domain" description="Antitoxin SocA-like Panacea" evidence="1">
    <location>
        <begin position="27"/>
        <end position="119"/>
    </location>
</feature>
<sequence length="146" mass="17952">MYHGIEIADYILNYAEQHNYQITNLRLQKILYYVQLNFLKQYDHVIFKDDILAMRHGPCIQSVYDRYHIWGRHSIIKRDHDVFQLKEKEEVLIKRVVDACMLLPEYELADRSQKENGPWYQTFWHQTFVKREKVIPVECMRRYVRD</sequence>
<reference evidence="2 3" key="1">
    <citation type="submission" date="2015-09" db="EMBL/GenBank/DDBJ databases">
        <authorList>
            <consortium name="Pathogen Informatics"/>
        </authorList>
    </citation>
    <scope>NUCLEOTIDE SEQUENCE [LARGE SCALE GENOMIC DNA]</scope>
    <source>
        <strain evidence="2 3">2789STDY5834908</strain>
    </source>
</reference>
<dbReference type="OrthoDB" id="9799173at2"/>
<dbReference type="Proteomes" id="UP000095564">
    <property type="component" value="Unassembled WGS sequence"/>
</dbReference>
<dbReference type="InterPro" id="IPR025272">
    <property type="entry name" value="SocA_Panacea"/>
</dbReference>
<evidence type="ECO:0000313" key="3">
    <source>
        <dbReference type="Proteomes" id="UP000095564"/>
    </source>
</evidence>
<name>A0A174JGR9_ANAHA</name>
<dbReference type="AlphaFoldDB" id="A0A174JGR9"/>